<proteinExistence type="predicted"/>
<dbReference type="AlphaFoldDB" id="A0A9D1LHH6"/>
<reference evidence="1" key="1">
    <citation type="submission" date="2020-10" db="EMBL/GenBank/DDBJ databases">
        <authorList>
            <person name="Gilroy R."/>
        </authorList>
    </citation>
    <scope>NUCLEOTIDE SEQUENCE</scope>
    <source>
        <strain evidence="1">17073</strain>
    </source>
</reference>
<sequence>MKRLCIYLFLVGFLTACSITGVYQYEEEHATLYLNNDHTFKYETRFGGLGEGLWKRRGRHIILTSHDTTPNKFKFDYKVYPTGYKDKIVFSVRTQPDKWNGNDYSAYFMRFNHDNYCLVYSKTNHSIFHVIPDYFEGCKPEETDTIHSIRFMVQKNIALMTKNGKYQVPNLAVSTETRNVEFTYGDSVAVTIHVADSLFNTCTFKSDKFKFDRKTKQVWIPVWM</sequence>
<reference evidence="1" key="2">
    <citation type="journal article" date="2021" name="PeerJ">
        <title>Extensive microbial diversity within the chicken gut microbiome revealed by metagenomics and culture.</title>
        <authorList>
            <person name="Gilroy R."/>
            <person name="Ravi A."/>
            <person name="Getino M."/>
            <person name="Pursley I."/>
            <person name="Horton D.L."/>
            <person name="Alikhan N.F."/>
            <person name="Baker D."/>
            <person name="Gharbi K."/>
            <person name="Hall N."/>
            <person name="Watson M."/>
            <person name="Adriaenssens E.M."/>
            <person name="Foster-Nyarko E."/>
            <person name="Jarju S."/>
            <person name="Secka A."/>
            <person name="Antonio M."/>
            <person name="Oren A."/>
            <person name="Chaudhuri R.R."/>
            <person name="La Ragione R."/>
            <person name="Hildebrand F."/>
            <person name="Pallen M.J."/>
        </authorList>
    </citation>
    <scope>NUCLEOTIDE SEQUENCE</scope>
    <source>
        <strain evidence="1">17073</strain>
    </source>
</reference>
<evidence type="ECO:0000313" key="2">
    <source>
        <dbReference type="Proteomes" id="UP000824076"/>
    </source>
</evidence>
<evidence type="ECO:0000313" key="1">
    <source>
        <dbReference type="EMBL" id="HIU38832.1"/>
    </source>
</evidence>
<dbReference type="PROSITE" id="PS51257">
    <property type="entry name" value="PROKAR_LIPOPROTEIN"/>
    <property type="match status" value="1"/>
</dbReference>
<name>A0A9D1LHH6_9BACT</name>
<evidence type="ECO:0008006" key="3">
    <source>
        <dbReference type="Google" id="ProtNLM"/>
    </source>
</evidence>
<comment type="caution">
    <text evidence="1">The sequence shown here is derived from an EMBL/GenBank/DDBJ whole genome shotgun (WGS) entry which is preliminary data.</text>
</comment>
<dbReference type="EMBL" id="DVMS01000119">
    <property type="protein sequence ID" value="HIU38832.1"/>
    <property type="molecule type" value="Genomic_DNA"/>
</dbReference>
<gene>
    <name evidence="1" type="ORF">IAD18_04100</name>
</gene>
<organism evidence="1 2">
    <name type="scientific">Candidatus Limisoma intestinavium</name>
    <dbReference type="NCBI Taxonomy" id="2840856"/>
    <lineage>
        <taxon>Bacteria</taxon>
        <taxon>Pseudomonadati</taxon>
        <taxon>Bacteroidota</taxon>
        <taxon>Bacteroidia</taxon>
        <taxon>Bacteroidales</taxon>
        <taxon>Candidatus Limisoma</taxon>
    </lineage>
</organism>
<protein>
    <recommendedName>
        <fullName evidence="3">Lipoprotein</fullName>
    </recommendedName>
</protein>
<accession>A0A9D1LHH6</accession>
<dbReference type="Proteomes" id="UP000824076">
    <property type="component" value="Unassembled WGS sequence"/>
</dbReference>